<feature type="transmembrane region" description="Helical" evidence="1">
    <location>
        <begin position="18"/>
        <end position="36"/>
    </location>
</feature>
<organism evidence="2 3">
    <name type="scientific">Mucilaginibacter myungsuensis</name>
    <dbReference type="NCBI Taxonomy" id="649104"/>
    <lineage>
        <taxon>Bacteria</taxon>
        <taxon>Pseudomonadati</taxon>
        <taxon>Bacteroidota</taxon>
        <taxon>Sphingobacteriia</taxon>
        <taxon>Sphingobacteriales</taxon>
        <taxon>Sphingobacteriaceae</taxon>
        <taxon>Mucilaginibacter</taxon>
    </lineage>
</organism>
<dbReference type="EMBL" id="JADFFL010000004">
    <property type="protein sequence ID" value="MBE9662467.1"/>
    <property type="molecule type" value="Genomic_DNA"/>
</dbReference>
<feature type="transmembrane region" description="Helical" evidence="1">
    <location>
        <begin position="317"/>
        <end position="338"/>
    </location>
</feature>
<evidence type="ECO:0000313" key="3">
    <source>
        <dbReference type="Proteomes" id="UP000622475"/>
    </source>
</evidence>
<evidence type="ECO:0000256" key="1">
    <source>
        <dbReference type="SAM" id="Phobius"/>
    </source>
</evidence>
<dbReference type="AlphaFoldDB" id="A0A929PXP1"/>
<feature type="transmembrane region" description="Helical" evidence="1">
    <location>
        <begin position="290"/>
        <end position="311"/>
    </location>
</feature>
<feature type="transmembrane region" description="Helical" evidence="1">
    <location>
        <begin position="220"/>
        <end position="239"/>
    </location>
</feature>
<proteinExistence type="predicted"/>
<gene>
    <name evidence="2" type="ORF">IRJ16_11295</name>
</gene>
<keyword evidence="1" id="KW-0812">Transmembrane</keyword>
<dbReference type="RefSeq" id="WP_194111690.1">
    <property type="nucleotide sequence ID" value="NZ_JADFFL010000004.1"/>
</dbReference>
<dbReference type="Proteomes" id="UP000622475">
    <property type="component" value="Unassembled WGS sequence"/>
</dbReference>
<keyword evidence="1" id="KW-1133">Transmembrane helix</keyword>
<protein>
    <submittedName>
        <fullName evidence="2">Paraquat-inducible protein A</fullName>
    </submittedName>
</protein>
<keyword evidence="1" id="KW-0472">Membrane</keyword>
<feature type="transmembrane region" description="Helical" evidence="1">
    <location>
        <begin position="367"/>
        <end position="386"/>
    </location>
</feature>
<feature type="transmembrane region" description="Helical" evidence="1">
    <location>
        <begin position="413"/>
        <end position="431"/>
    </location>
</feature>
<evidence type="ECO:0000313" key="2">
    <source>
        <dbReference type="EMBL" id="MBE9662467.1"/>
    </source>
</evidence>
<keyword evidence="3" id="KW-1185">Reference proteome</keyword>
<accession>A0A929PXP1</accession>
<sequence>MTTQQHTQPAKRSVLPNILLILGLSVLLFGECWYGYKLHKLSAEQTQIKEDYNLSNNITFGIFSVDEWRERIAALVNKQVSGFSFTKAQKKAMQKQVETQLYTMVHKTVRDITKPQKTFMGKLTKIGFKAMVKPEEIDAQVPSFARTIVNKVTSPASERRLKRIAGSKINELVDQTYDSTNVASYEVTKYLYKKYKVSDPLAYNKAINNRLNVIKTETMNAMYAMLGCVAAALVFWLLMRKQVHLQATLFVMSILFAVVMLVVGTTASIIDLDARIKTLEFSLMGEKVGFINQVLFFQSKSLWGVITTLISQAKPDAIVVGALLLLFVVILPLLRMIARSIYLTCSAKIADSKVIQYLAFHSGKWDMADVMVVGIAMTYIGLNGILKSQLSNLNINAGGFVTTTVNNTSLQPGYYVFVAYVVFAFILSYILKGVTPSCRLNEIKEESDE</sequence>
<comment type="caution">
    <text evidence="2">The sequence shown here is derived from an EMBL/GenBank/DDBJ whole genome shotgun (WGS) entry which is preliminary data.</text>
</comment>
<feature type="transmembrane region" description="Helical" evidence="1">
    <location>
        <begin position="245"/>
        <end position="270"/>
    </location>
</feature>
<name>A0A929PXP1_9SPHI</name>
<dbReference type="InterPro" id="IPR007498">
    <property type="entry name" value="PqiA-like"/>
</dbReference>
<dbReference type="Pfam" id="PF04403">
    <property type="entry name" value="PqiA"/>
    <property type="match status" value="1"/>
</dbReference>
<reference evidence="2" key="1">
    <citation type="submission" date="2020-10" db="EMBL/GenBank/DDBJ databases">
        <title>Mucilaginibacter mali sp. nov., isolated from rhizosphere soil of apple orchard.</title>
        <authorList>
            <person name="Lee J.-S."/>
            <person name="Kim H.S."/>
            <person name="Kim J.-S."/>
        </authorList>
    </citation>
    <scope>NUCLEOTIDE SEQUENCE</scope>
    <source>
        <strain evidence="2">KCTC 22746</strain>
    </source>
</reference>